<dbReference type="SMART" id="SM00355">
    <property type="entry name" value="ZnF_C2H2"/>
    <property type="match status" value="3"/>
</dbReference>
<feature type="domain" description="C2H2-type" evidence="10">
    <location>
        <begin position="18"/>
        <end position="45"/>
    </location>
</feature>
<keyword evidence="7" id="KW-0804">Transcription</keyword>
<accession>A0AAV2AZJ3</accession>
<dbReference type="Gene3D" id="3.30.160.60">
    <property type="entry name" value="Classic Zinc Finger"/>
    <property type="match status" value="4"/>
</dbReference>
<dbReference type="FunFam" id="3.30.160.60:FF:002127">
    <property type="entry name" value="Uncharacterized protein"/>
    <property type="match status" value="1"/>
</dbReference>
<evidence type="ECO:0000256" key="1">
    <source>
        <dbReference type="ARBA" id="ARBA00004123"/>
    </source>
</evidence>
<keyword evidence="3" id="KW-0677">Repeat</keyword>
<dbReference type="InterPro" id="IPR036236">
    <property type="entry name" value="Znf_C2H2_sf"/>
</dbReference>
<gene>
    <name evidence="11" type="ORF">LARSCL_LOCUS15576</name>
</gene>
<dbReference type="InterPro" id="IPR050636">
    <property type="entry name" value="C2H2-ZF_domain-containing"/>
</dbReference>
<sequence>VDSSDYTAYKTKDGVKVYSCLKCTYRTFRKSDVHRHSVVHTGARPYVCPVCHKRFTQRTMTVTDHFFVASQVIKPFACELCNYSTTRKASLKRHSVIHTDLTPYNCVRCDKKFKHRTSLKYHYLSHFKQK</sequence>
<evidence type="ECO:0000313" key="11">
    <source>
        <dbReference type="EMBL" id="CAL1288825.1"/>
    </source>
</evidence>
<evidence type="ECO:0000256" key="6">
    <source>
        <dbReference type="ARBA" id="ARBA00023015"/>
    </source>
</evidence>
<dbReference type="PANTHER" id="PTHR47772">
    <property type="entry name" value="ZINC FINGER PROTEIN 200"/>
    <property type="match status" value="1"/>
</dbReference>
<feature type="non-terminal residue" evidence="11">
    <location>
        <position position="1"/>
    </location>
</feature>
<dbReference type="Proteomes" id="UP001497382">
    <property type="component" value="Unassembled WGS sequence"/>
</dbReference>
<keyword evidence="12" id="KW-1185">Reference proteome</keyword>
<dbReference type="GO" id="GO:0008270">
    <property type="term" value="F:zinc ion binding"/>
    <property type="evidence" value="ECO:0007669"/>
    <property type="project" value="UniProtKB-KW"/>
</dbReference>
<keyword evidence="5" id="KW-0862">Zinc</keyword>
<dbReference type="Pfam" id="PF00096">
    <property type="entry name" value="zf-C2H2"/>
    <property type="match status" value="2"/>
</dbReference>
<evidence type="ECO:0000256" key="7">
    <source>
        <dbReference type="ARBA" id="ARBA00023163"/>
    </source>
</evidence>
<comment type="subcellular location">
    <subcellularLocation>
        <location evidence="1">Nucleus</location>
    </subcellularLocation>
</comment>
<evidence type="ECO:0000313" key="12">
    <source>
        <dbReference type="Proteomes" id="UP001497382"/>
    </source>
</evidence>
<dbReference type="PROSITE" id="PS50157">
    <property type="entry name" value="ZINC_FINGER_C2H2_2"/>
    <property type="match status" value="3"/>
</dbReference>
<evidence type="ECO:0000256" key="2">
    <source>
        <dbReference type="ARBA" id="ARBA00022723"/>
    </source>
</evidence>
<dbReference type="InterPro" id="IPR013087">
    <property type="entry name" value="Znf_C2H2_type"/>
</dbReference>
<dbReference type="PANTHER" id="PTHR47772:SF13">
    <property type="entry name" value="GASTRULA ZINC FINGER PROTEIN XLCGF49.1-LIKE-RELATED"/>
    <property type="match status" value="1"/>
</dbReference>
<evidence type="ECO:0000256" key="5">
    <source>
        <dbReference type="ARBA" id="ARBA00022833"/>
    </source>
</evidence>
<feature type="domain" description="C2H2-type" evidence="10">
    <location>
        <begin position="104"/>
        <end position="130"/>
    </location>
</feature>
<keyword evidence="4 9" id="KW-0863">Zinc-finger</keyword>
<reference evidence="11 12" key="1">
    <citation type="submission" date="2024-04" db="EMBL/GenBank/DDBJ databases">
        <authorList>
            <person name="Rising A."/>
            <person name="Reimegard J."/>
            <person name="Sonavane S."/>
            <person name="Akerstrom W."/>
            <person name="Nylinder S."/>
            <person name="Hedman E."/>
            <person name="Kallberg Y."/>
        </authorList>
    </citation>
    <scope>NUCLEOTIDE SEQUENCE [LARGE SCALE GENOMIC DNA]</scope>
</reference>
<evidence type="ECO:0000256" key="9">
    <source>
        <dbReference type="PROSITE-ProRule" id="PRU00042"/>
    </source>
</evidence>
<dbReference type="EMBL" id="CAXIEN010000238">
    <property type="protein sequence ID" value="CAL1288825.1"/>
    <property type="molecule type" value="Genomic_DNA"/>
</dbReference>
<organism evidence="11 12">
    <name type="scientific">Larinioides sclopetarius</name>
    <dbReference type="NCBI Taxonomy" id="280406"/>
    <lineage>
        <taxon>Eukaryota</taxon>
        <taxon>Metazoa</taxon>
        <taxon>Ecdysozoa</taxon>
        <taxon>Arthropoda</taxon>
        <taxon>Chelicerata</taxon>
        <taxon>Arachnida</taxon>
        <taxon>Araneae</taxon>
        <taxon>Araneomorphae</taxon>
        <taxon>Entelegynae</taxon>
        <taxon>Araneoidea</taxon>
        <taxon>Araneidae</taxon>
        <taxon>Larinioides</taxon>
    </lineage>
</organism>
<dbReference type="AlphaFoldDB" id="A0AAV2AZJ3"/>
<comment type="caution">
    <text evidence="11">The sequence shown here is derived from an EMBL/GenBank/DDBJ whole genome shotgun (WGS) entry which is preliminary data.</text>
</comment>
<keyword evidence="8" id="KW-0539">Nucleus</keyword>
<keyword evidence="2" id="KW-0479">Metal-binding</keyword>
<protein>
    <recommendedName>
        <fullName evidence="10">C2H2-type domain-containing protein</fullName>
    </recommendedName>
</protein>
<feature type="domain" description="C2H2-type" evidence="10">
    <location>
        <begin position="76"/>
        <end position="103"/>
    </location>
</feature>
<evidence type="ECO:0000256" key="3">
    <source>
        <dbReference type="ARBA" id="ARBA00022737"/>
    </source>
</evidence>
<proteinExistence type="predicted"/>
<evidence type="ECO:0000256" key="8">
    <source>
        <dbReference type="ARBA" id="ARBA00023242"/>
    </source>
</evidence>
<dbReference type="GO" id="GO:0005634">
    <property type="term" value="C:nucleus"/>
    <property type="evidence" value="ECO:0007669"/>
    <property type="project" value="UniProtKB-SubCell"/>
</dbReference>
<dbReference type="SUPFAM" id="SSF57667">
    <property type="entry name" value="beta-beta-alpha zinc fingers"/>
    <property type="match status" value="2"/>
</dbReference>
<dbReference type="PROSITE" id="PS00028">
    <property type="entry name" value="ZINC_FINGER_C2H2_1"/>
    <property type="match status" value="1"/>
</dbReference>
<evidence type="ECO:0000259" key="10">
    <source>
        <dbReference type="PROSITE" id="PS50157"/>
    </source>
</evidence>
<name>A0AAV2AZJ3_9ARAC</name>
<keyword evidence="6" id="KW-0805">Transcription regulation</keyword>
<evidence type="ECO:0000256" key="4">
    <source>
        <dbReference type="ARBA" id="ARBA00022771"/>
    </source>
</evidence>